<dbReference type="Proteomes" id="UP000317816">
    <property type="component" value="Segment"/>
</dbReference>
<dbReference type="EMBL" id="MK937612">
    <property type="protein sequence ID" value="QDH93625.1"/>
    <property type="molecule type" value="Genomic_DNA"/>
</dbReference>
<evidence type="ECO:0000313" key="1">
    <source>
        <dbReference type="EMBL" id="QDH93625.1"/>
    </source>
</evidence>
<gene>
    <name evidence="1" type="primary">51</name>
    <name evidence="1" type="ORF">SEA_LILHOMIEP_51</name>
</gene>
<name>A0A514DJ64_9CAUD</name>
<protein>
    <submittedName>
        <fullName evidence="1">Uncharacterized protein</fullName>
    </submittedName>
</protein>
<proteinExistence type="predicted"/>
<evidence type="ECO:0000313" key="2">
    <source>
        <dbReference type="Proteomes" id="UP000317816"/>
    </source>
</evidence>
<sequence length="114" mass="12340">MYLDTTMGTNKLKRFARKHNAVLTDDPDGLLSTLQITKRLVAEANKDGQPLSVASALDQALDMSAPKDPVRTWWSALRVIVRNNEPGKSNLAVLADAISNQGTVNARIKKAVAA</sequence>
<reference evidence="1 2" key="1">
    <citation type="submission" date="2019-05" db="EMBL/GenBank/DDBJ databases">
        <authorList>
            <person name="Arnold R.J."/>
            <person name="Bortz R.L."/>
            <person name="Bowder D.M."/>
            <person name="DeJong R."/>
            <person name="Doyle E.L."/>
            <person name="Fast K.M."/>
            <person name="Fillman C.L."/>
            <person name="Finkel J.S."/>
            <person name="Guild N.A."/>
            <person name="Koga A."/>
            <person name="Katsanos J."/>
            <person name="Panagakis A.K."/>
            <person name="Sandel M."/>
            <person name="Schrock T."/>
            <person name="Warner M.H."/>
            <person name="Monti D.L."/>
            <person name="Garlena R.A."/>
            <person name="Russell D.A."/>
            <person name="Pope W.H."/>
            <person name="Jacobs-Sera D."/>
            <person name="Hatfull G.F."/>
        </authorList>
    </citation>
    <scope>NUCLEOTIDE SEQUENCE [LARGE SCALE GENOMIC DNA]</scope>
</reference>
<organism evidence="1 2">
    <name type="scientific">Mycobacterium phage LilhomieP</name>
    <dbReference type="NCBI Taxonomy" id="2591221"/>
    <lineage>
        <taxon>Viruses</taxon>
        <taxon>Duplodnaviria</taxon>
        <taxon>Heunggongvirae</taxon>
        <taxon>Uroviricota</taxon>
        <taxon>Caudoviricetes</taxon>
        <taxon>Vilmaviridae</taxon>
        <taxon>Mclasvirinae</taxon>
        <taxon>Bongovirus</taxon>
        <taxon>Bongovirus bongo</taxon>
    </lineage>
</organism>
<accession>A0A514DJ64</accession>